<dbReference type="GO" id="GO:0140647">
    <property type="term" value="P:P450-containing electron transport chain"/>
    <property type="evidence" value="ECO:0007669"/>
    <property type="project" value="InterPro"/>
</dbReference>
<keyword evidence="2" id="KW-0001">2Fe-2S</keyword>
<dbReference type="SUPFAM" id="SSF54292">
    <property type="entry name" value="2Fe-2S ferredoxin-like"/>
    <property type="match status" value="1"/>
</dbReference>
<accession>Q3APE6</accession>
<dbReference type="Gene3D" id="3.10.20.30">
    <property type="match status" value="1"/>
</dbReference>
<dbReference type="EMBL" id="CP000108">
    <property type="protein sequence ID" value="ABB29129.1"/>
    <property type="molecule type" value="Genomic_DNA"/>
</dbReference>
<dbReference type="STRING" id="340177.Cag_1879"/>
<gene>
    <name evidence="8" type="ordered locus">Cag_1879</name>
</gene>
<dbReference type="PROSITE" id="PS51085">
    <property type="entry name" value="2FE2S_FER_2"/>
    <property type="match status" value="1"/>
</dbReference>
<dbReference type="eggNOG" id="COG0633">
    <property type="taxonomic scope" value="Bacteria"/>
</dbReference>
<comment type="cofactor">
    <cofactor evidence="6">
        <name>[2Fe-2S] cluster</name>
        <dbReference type="ChEBI" id="CHEBI:190135"/>
    </cofactor>
</comment>
<dbReference type="Pfam" id="PF00111">
    <property type="entry name" value="Fer2"/>
    <property type="match status" value="1"/>
</dbReference>
<protein>
    <submittedName>
        <fullName evidence="8">Chlorosome envelope protein X</fullName>
    </submittedName>
</protein>
<dbReference type="GO" id="GO:0051537">
    <property type="term" value="F:2 iron, 2 sulfur cluster binding"/>
    <property type="evidence" value="ECO:0007669"/>
    <property type="project" value="UniProtKB-KW"/>
</dbReference>
<proteinExistence type="inferred from homology"/>
<keyword evidence="4" id="KW-0408">Iron</keyword>
<dbReference type="AlphaFoldDB" id="Q3APE6"/>
<dbReference type="InterPro" id="IPR001041">
    <property type="entry name" value="2Fe-2S_ferredoxin-type"/>
</dbReference>
<keyword evidence="5" id="KW-0411">Iron-sulfur</keyword>
<feature type="domain" description="2Fe-2S ferredoxin-type" evidence="7">
    <location>
        <begin position="1"/>
        <end position="95"/>
    </location>
</feature>
<evidence type="ECO:0000313" key="8">
    <source>
        <dbReference type="EMBL" id="ABB29129.1"/>
    </source>
</evidence>
<evidence type="ECO:0000256" key="3">
    <source>
        <dbReference type="ARBA" id="ARBA00022723"/>
    </source>
</evidence>
<sequence length="162" mass="18204">MKITINNNSYEASVGQRILDVARVHHEHIGYFCGGNGMCQTCYITVLEGMENLTPLSREEKALLSDTLISENTRMACQTYLEKEGTIRIKSFVEDVKDMFEQNPTALVGYAGKMGWEALVKFPDTITLQSQREWHLMQFISDVLNGIGDAFLMVSKACGKKV</sequence>
<dbReference type="GO" id="GO:0009055">
    <property type="term" value="F:electron transfer activity"/>
    <property type="evidence" value="ECO:0007669"/>
    <property type="project" value="TreeGrafter"/>
</dbReference>
<keyword evidence="3" id="KW-0479">Metal-binding</keyword>
<keyword evidence="8" id="KW-0261">Viral envelope protein</keyword>
<dbReference type="CDD" id="cd00207">
    <property type="entry name" value="fer2"/>
    <property type="match status" value="1"/>
</dbReference>
<dbReference type="OrthoDB" id="9799640at2"/>
<evidence type="ECO:0000256" key="5">
    <source>
        <dbReference type="ARBA" id="ARBA00023014"/>
    </source>
</evidence>
<comment type="similarity">
    <text evidence="1">Belongs to the adrenodoxin/putidaredoxin family.</text>
</comment>
<organism evidence="8">
    <name type="scientific">Chlorobium chlorochromatii (strain CaD3)</name>
    <dbReference type="NCBI Taxonomy" id="340177"/>
    <lineage>
        <taxon>Bacteria</taxon>
        <taxon>Pseudomonadati</taxon>
        <taxon>Chlorobiota</taxon>
        <taxon>Chlorobiia</taxon>
        <taxon>Chlorobiales</taxon>
        <taxon>Chlorobiaceae</taxon>
        <taxon>Chlorobium/Pelodictyon group</taxon>
        <taxon>Chlorobium</taxon>
    </lineage>
</organism>
<dbReference type="InterPro" id="IPR036010">
    <property type="entry name" value="2Fe-2S_ferredoxin-like_sf"/>
</dbReference>
<dbReference type="InterPro" id="IPR012675">
    <property type="entry name" value="Beta-grasp_dom_sf"/>
</dbReference>
<dbReference type="PANTHER" id="PTHR23426:SF65">
    <property type="entry name" value="FERREDOXIN-2, MITOCHONDRIAL"/>
    <property type="match status" value="1"/>
</dbReference>
<reference evidence="8" key="1">
    <citation type="submission" date="2005-08" db="EMBL/GenBank/DDBJ databases">
        <title>Complete sequence of Chlorobium chlorochromatii CaD3.</title>
        <authorList>
            <person name="Copeland A."/>
            <person name="Lucas S."/>
            <person name="Lapidus A."/>
            <person name="Barry K."/>
            <person name="Detter J.C."/>
            <person name="Glavina T."/>
            <person name="Hammon N."/>
            <person name="Israni S."/>
            <person name="Pitluck S."/>
            <person name="Bryant D."/>
            <person name="Schmutz J."/>
            <person name="Larimer F."/>
            <person name="Land M."/>
            <person name="Kyrpides N."/>
            <person name="Ivanova N."/>
            <person name="Richardson P."/>
        </authorList>
    </citation>
    <scope>NUCLEOTIDE SEQUENCE [LARGE SCALE GENOMIC DNA]</scope>
    <source>
        <strain evidence="8">CaD3</strain>
    </source>
</reference>
<evidence type="ECO:0000259" key="7">
    <source>
        <dbReference type="PROSITE" id="PS51085"/>
    </source>
</evidence>
<dbReference type="HOGENOM" id="CLU_087598_0_0_10"/>
<evidence type="ECO:0000256" key="6">
    <source>
        <dbReference type="ARBA" id="ARBA00034078"/>
    </source>
</evidence>
<evidence type="ECO:0000256" key="4">
    <source>
        <dbReference type="ARBA" id="ARBA00023004"/>
    </source>
</evidence>
<keyword evidence="8" id="KW-0946">Virion</keyword>
<name>Q3APE6_CHLCH</name>
<dbReference type="GO" id="GO:0046872">
    <property type="term" value="F:metal ion binding"/>
    <property type="evidence" value="ECO:0007669"/>
    <property type="project" value="UniProtKB-KW"/>
</dbReference>
<dbReference type="InterPro" id="IPR001055">
    <property type="entry name" value="Adrenodoxin-like"/>
</dbReference>
<evidence type="ECO:0000256" key="2">
    <source>
        <dbReference type="ARBA" id="ARBA00022714"/>
    </source>
</evidence>
<dbReference type="PANTHER" id="PTHR23426">
    <property type="entry name" value="FERREDOXIN/ADRENODOXIN"/>
    <property type="match status" value="1"/>
</dbReference>
<dbReference type="KEGG" id="cch:Cag_1879"/>
<evidence type="ECO:0000256" key="1">
    <source>
        <dbReference type="ARBA" id="ARBA00010914"/>
    </source>
</evidence>